<accession>A0ABN2Q501</accession>
<gene>
    <name evidence="7" type="ORF">GCM10009776_03090</name>
</gene>
<evidence type="ECO:0000313" key="8">
    <source>
        <dbReference type="Proteomes" id="UP001499933"/>
    </source>
</evidence>
<dbReference type="CDD" id="cd07017">
    <property type="entry name" value="S14_ClpP_2"/>
    <property type="match status" value="1"/>
</dbReference>
<dbReference type="InterPro" id="IPR001907">
    <property type="entry name" value="ClpP"/>
</dbReference>
<evidence type="ECO:0000256" key="3">
    <source>
        <dbReference type="ARBA" id="ARBA00022670"/>
    </source>
</evidence>
<name>A0ABN2Q501_9MICO</name>
<dbReference type="Pfam" id="PF00574">
    <property type="entry name" value="CLP_protease"/>
    <property type="match status" value="1"/>
</dbReference>
<keyword evidence="4" id="KW-0378">Hydrolase</keyword>
<evidence type="ECO:0000256" key="6">
    <source>
        <dbReference type="RuleBase" id="RU003567"/>
    </source>
</evidence>
<dbReference type="PANTHER" id="PTHR10381">
    <property type="entry name" value="ATP-DEPENDENT CLP PROTEASE PROTEOLYTIC SUBUNIT"/>
    <property type="match status" value="1"/>
</dbReference>
<comment type="similarity">
    <text evidence="1 6">Belongs to the peptidase S14 family.</text>
</comment>
<keyword evidence="3 7" id="KW-0645">Protease</keyword>
<evidence type="ECO:0000256" key="2">
    <source>
        <dbReference type="ARBA" id="ARBA00022490"/>
    </source>
</evidence>
<dbReference type="Gene3D" id="3.90.226.10">
    <property type="entry name" value="2-enoyl-CoA Hydratase, Chain A, domain 1"/>
    <property type="match status" value="1"/>
</dbReference>
<dbReference type="Proteomes" id="UP001499933">
    <property type="component" value="Unassembled WGS sequence"/>
</dbReference>
<protein>
    <recommendedName>
        <fullName evidence="6">ATP-dependent Clp protease proteolytic subunit</fullName>
    </recommendedName>
</protein>
<dbReference type="PANTHER" id="PTHR10381:SF70">
    <property type="entry name" value="ATP-DEPENDENT CLP PROTEASE PROTEOLYTIC SUBUNIT"/>
    <property type="match status" value="1"/>
</dbReference>
<dbReference type="GO" id="GO:0008233">
    <property type="term" value="F:peptidase activity"/>
    <property type="evidence" value="ECO:0007669"/>
    <property type="project" value="UniProtKB-KW"/>
</dbReference>
<evidence type="ECO:0000256" key="5">
    <source>
        <dbReference type="ARBA" id="ARBA00022825"/>
    </source>
</evidence>
<dbReference type="InterPro" id="IPR023562">
    <property type="entry name" value="ClpP/TepA"/>
</dbReference>
<keyword evidence="8" id="KW-1185">Reference proteome</keyword>
<proteinExistence type="inferred from homology"/>
<dbReference type="GO" id="GO:0006508">
    <property type="term" value="P:proteolysis"/>
    <property type="evidence" value="ECO:0007669"/>
    <property type="project" value="UniProtKB-KW"/>
</dbReference>
<evidence type="ECO:0000313" key="7">
    <source>
        <dbReference type="EMBL" id="GAA1944614.1"/>
    </source>
</evidence>
<comment type="caution">
    <text evidence="7">The sequence shown here is derived from an EMBL/GenBank/DDBJ whole genome shotgun (WGS) entry which is preliminary data.</text>
</comment>
<organism evidence="7 8">
    <name type="scientific">Microbacterium deminutum</name>
    <dbReference type="NCBI Taxonomy" id="344164"/>
    <lineage>
        <taxon>Bacteria</taxon>
        <taxon>Bacillati</taxon>
        <taxon>Actinomycetota</taxon>
        <taxon>Actinomycetes</taxon>
        <taxon>Micrococcales</taxon>
        <taxon>Microbacteriaceae</taxon>
        <taxon>Microbacterium</taxon>
    </lineage>
</organism>
<dbReference type="InterPro" id="IPR029045">
    <property type="entry name" value="ClpP/crotonase-like_dom_sf"/>
</dbReference>
<keyword evidence="2" id="KW-0963">Cytoplasm</keyword>
<dbReference type="SUPFAM" id="SSF52096">
    <property type="entry name" value="ClpP/crotonase"/>
    <property type="match status" value="1"/>
</dbReference>
<sequence length="218" mass="23162">MTEEDTQHRFGPDARRELLRQRVLVLDGPLDDDNGTLLLTQLLALAAEDESSDIALWIHSPGGSVPSMLAIRDVMRLVPNDIATLALGLACSAGQFLLSAGTPGKRWALPHARILMHQGSAGIGGSAVEVEVQADDLRHMRDTVLGLIAADTGQPAERVFEDSLHDRWYTAAEAQAYGFIDGIVSDFAQVVPRRRRPAGLGVPLGTGVAGVTAAEVAA</sequence>
<reference evidence="7 8" key="1">
    <citation type="journal article" date="2019" name="Int. J. Syst. Evol. Microbiol.">
        <title>The Global Catalogue of Microorganisms (GCM) 10K type strain sequencing project: providing services to taxonomists for standard genome sequencing and annotation.</title>
        <authorList>
            <consortium name="The Broad Institute Genomics Platform"/>
            <consortium name="The Broad Institute Genome Sequencing Center for Infectious Disease"/>
            <person name="Wu L."/>
            <person name="Ma J."/>
        </authorList>
    </citation>
    <scope>NUCLEOTIDE SEQUENCE [LARGE SCALE GENOMIC DNA]</scope>
    <source>
        <strain evidence="7 8">JCM 14901</strain>
    </source>
</reference>
<keyword evidence="5" id="KW-0720">Serine protease</keyword>
<dbReference type="EMBL" id="BAAAOG010000001">
    <property type="protein sequence ID" value="GAA1944614.1"/>
    <property type="molecule type" value="Genomic_DNA"/>
</dbReference>
<evidence type="ECO:0000256" key="1">
    <source>
        <dbReference type="ARBA" id="ARBA00007039"/>
    </source>
</evidence>
<evidence type="ECO:0000256" key="4">
    <source>
        <dbReference type="ARBA" id="ARBA00022801"/>
    </source>
</evidence>
<dbReference type="PRINTS" id="PR00127">
    <property type="entry name" value="CLPPROTEASEP"/>
</dbReference>
<dbReference type="RefSeq" id="WP_344090460.1">
    <property type="nucleotide sequence ID" value="NZ_BAAAOG010000001.1"/>
</dbReference>